<dbReference type="RefSeq" id="WP_238317998.1">
    <property type="nucleotide sequence ID" value="NZ_BQKV01000108.1"/>
</dbReference>
<proteinExistence type="predicted"/>
<dbReference type="SUPFAM" id="SSF63411">
    <property type="entry name" value="LuxS/MPP-like metallohydrolase"/>
    <property type="match status" value="4"/>
</dbReference>
<comment type="caution">
    <text evidence="2">The sequence shown here is derived from an EMBL/GenBank/DDBJ whole genome shotgun (WGS) entry which is preliminary data.</text>
</comment>
<feature type="domain" description="Peptidase M16C associated" evidence="1">
    <location>
        <begin position="404"/>
        <end position="665"/>
    </location>
</feature>
<dbReference type="SMART" id="SM01264">
    <property type="entry name" value="M16C_associated"/>
    <property type="match status" value="1"/>
</dbReference>
<dbReference type="InterPro" id="IPR055130">
    <property type="entry name" value="PreP_C"/>
</dbReference>
<dbReference type="InterPro" id="IPR011249">
    <property type="entry name" value="Metalloenz_LuxS/M16"/>
</dbReference>
<dbReference type="Pfam" id="PF08367">
    <property type="entry name" value="M16C_assoc"/>
    <property type="match status" value="1"/>
</dbReference>
<dbReference type="Pfam" id="PF22516">
    <property type="entry name" value="PreP_C"/>
    <property type="match status" value="1"/>
</dbReference>
<dbReference type="PANTHER" id="PTHR43016">
    <property type="entry name" value="PRESEQUENCE PROTEASE"/>
    <property type="match status" value="1"/>
</dbReference>
<evidence type="ECO:0000259" key="1">
    <source>
        <dbReference type="SMART" id="SM01264"/>
    </source>
</evidence>
<dbReference type="PANTHER" id="PTHR43016:SF13">
    <property type="entry name" value="PRESEQUENCE PROTEASE, MITOCHONDRIAL"/>
    <property type="match status" value="1"/>
</dbReference>
<evidence type="ECO:0000313" key="3">
    <source>
        <dbReference type="Proteomes" id="UP001055185"/>
    </source>
</evidence>
<name>A0AA37N8X9_9FIRM</name>
<gene>
    <name evidence="2" type="ORF">JCM17207_24130</name>
</gene>
<sequence>MTQYPGYTTRRTEPCPMLHGTATVLTHDFSGATVLLLENQDNNKAFGIGFGTFPSDNTGVFHILEHSVLEGSEKYPVTSPFLQLIKSSMASFLNAMTFSDKTVYPFASPNETDFKNLMDVYLNAVFCPLALTDRRVFDQEAWHREEDGSISGVVYNEMQGALASPEAQLEYALVQAMFPDNGYGFESGGDPAAIPGLTYEQFIKVYRRHYRADNCCIVLYGRMDFADKLDFLDKAYLAKMPKTGPRPHTALQHPQSGVKRVQPYYTDTPENIPVQSVLAWYTGDFADRERQLAVQILLNALLGSNQSPLKQALLEQKLGADLEYSFDDSLQQPVFELVLKGTDEARAAQFAGCVKAEVEKLCAEGVPQDLLLAALNAIEFALTEHPDSYPDGVTAAIAAVTGWLHADDPMADLRSVSFFDSLREKLAEGWFNQMLAELFAPAPVQVTLVPQHPAAEEAAALRVEGKMQLDHPLTVADLTAPPAAPAPQVEQVAGLELVCRPSAGSLYLNFYYDLGGLCPEDMPYLQLLTDLLPELDTARHTARELTTLRDTWLGNTTLSLERWAGRQEGSPCHAKLALRLSLLERSAEKAVELGSELLYETLLGGENARAALQRVLEQTKLSMEQKFLWQGNTFAMMRAGSHFTVGQALSERCVGVSYYRFVCDLLEKADWENLLVRLDTLRVEVLGRHALTVCLHGSEDAARRVRGLLSGSAFAAEERQAAKAYTEDLTPPVNEAFIIQGGVNYDVLAWAMEPRAERKVLAQVMSYEYLWHAIREVGGAYGTGMICGTGTEVLYTYRDPHVKGSYENFAQGPAALAERQYTEADLTDAIIGTVAKFDSPRKPRQAALEADRRWFCGLTDEMDAADRAAICGVDAAWMKSEAAGLADAMAGGARCTFGSREAIERAKDLFDRIETLE</sequence>
<dbReference type="Pfam" id="PF05193">
    <property type="entry name" value="Peptidase_M16_C"/>
    <property type="match status" value="1"/>
</dbReference>
<dbReference type="GO" id="GO:0046872">
    <property type="term" value="F:metal ion binding"/>
    <property type="evidence" value="ECO:0007669"/>
    <property type="project" value="InterPro"/>
</dbReference>
<dbReference type="InterPro" id="IPR013578">
    <property type="entry name" value="Peptidase_M16C_assoc"/>
</dbReference>
<dbReference type="InterPro" id="IPR011765">
    <property type="entry name" value="Pept_M16_N"/>
</dbReference>
<keyword evidence="3" id="KW-1185">Reference proteome</keyword>
<dbReference type="Pfam" id="PF00675">
    <property type="entry name" value="Peptidase_M16"/>
    <property type="match status" value="1"/>
</dbReference>
<dbReference type="Gene3D" id="3.30.830.10">
    <property type="entry name" value="Metalloenzyme, LuxS/M16 peptidase-like"/>
    <property type="match status" value="4"/>
</dbReference>
<dbReference type="EMBL" id="BQKV01000108">
    <property type="protein sequence ID" value="GJN65788.1"/>
    <property type="molecule type" value="Genomic_DNA"/>
</dbReference>
<dbReference type="Proteomes" id="UP001055185">
    <property type="component" value="Unassembled WGS sequence"/>
</dbReference>
<dbReference type="GO" id="GO:0004222">
    <property type="term" value="F:metalloendopeptidase activity"/>
    <property type="evidence" value="ECO:0007669"/>
    <property type="project" value="TreeGrafter"/>
</dbReference>
<dbReference type="InterPro" id="IPR007863">
    <property type="entry name" value="Peptidase_M16_C"/>
</dbReference>
<evidence type="ECO:0000313" key="2">
    <source>
        <dbReference type="EMBL" id="GJN65788.1"/>
    </source>
</evidence>
<dbReference type="GO" id="GO:0016485">
    <property type="term" value="P:protein processing"/>
    <property type="evidence" value="ECO:0007669"/>
    <property type="project" value="TreeGrafter"/>
</dbReference>
<dbReference type="AlphaFoldDB" id="A0AA37N8X9"/>
<accession>A0AA37N8X9</accession>
<protein>
    <recommendedName>
        <fullName evidence="1">Peptidase M16C associated domain-containing protein</fullName>
    </recommendedName>
</protein>
<reference evidence="2" key="1">
    <citation type="journal article" date="2022" name="Int. J. Syst. Evol. Microbiol.">
        <title>Genome-based, phenotypic and chemotaxonomic classification of Faecalibacterium strains: proposal of three novel species Faecalibacterium duncaniae sp. nov., Faecalibacterium hattorii sp. nov. and Faecalibacterium gallinarum sp. nov. .</title>
        <authorList>
            <person name="Sakamoto M."/>
            <person name="Sakurai N."/>
            <person name="Tanno H."/>
            <person name="Iino T."/>
            <person name="Ohkuma M."/>
            <person name="Endo A."/>
        </authorList>
    </citation>
    <scope>NUCLEOTIDE SEQUENCE</scope>
    <source>
        <strain evidence="2">JCM 17207</strain>
    </source>
</reference>
<organism evidence="2 3">
    <name type="scientific">Faecalibacterium gallinarum</name>
    <dbReference type="NCBI Taxonomy" id="2903556"/>
    <lineage>
        <taxon>Bacteria</taxon>
        <taxon>Bacillati</taxon>
        <taxon>Bacillota</taxon>
        <taxon>Clostridia</taxon>
        <taxon>Eubacteriales</taxon>
        <taxon>Oscillospiraceae</taxon>
        <taxon>Faecalibacterium</taxon>
    </lineage>
</organism>